<evidence type="ECO:0000256" key="1">
    <source>
        <dbReference type="SAM" id="Phobius"/>
    </source>
</evidence>
<dbReference type="EMBL" id="JXST01000009">
    <property type="protein sequence ID" value="KIU17409.1"/>
    <property type="molecule type" value="Genomic_DNA"/>
</dbReference>
<dbReference type="PATRIC" id="fig|280871.6.peg.1808"/>
<protein>
    <recommendedName>
        <fullName evidence="4">Integral membrane protein</fullName>
    </recommendedName>
</protein>
<gene>
    <name evidence="2" type="ORF">TL10_08730</name>
</gene>
<dbReference type="STRING" id="280871.TL10_08730"/>
<name>A0A0D1JXQ7_9MYCO</name>
<feature type="transmembrane region" description="Helical" evidence="1">
    <location>
        <begin position="7"/>
        <end position="24"/>
    </location>
</feature>
<dbReference type="Proteomes" id="UP000032221">
    <property type="component" value="Unassembled WGS sequence"/>
</dbReference>
<feature type="transmembrane region" description="Helical" evidence="1">
    <location>
        <begin position="36"/>
        <end position="59"/>
    </location>
</feature>
<organism evidence="2 3">
    <name type="scientific">Mycolicibacterium llatzerense</name>
    <dbReference type="NCBI Taxonomy" id="280871"/>
    <lineage>
        <taxon>Bacteria</taxon>
        <taxon>Bacillati</taxon>
        <taxon>Actinomycetota</taxon>
        <taxon>Actinomycetes</taxon>
        <taxon>Mycobacteriales</taxon>
        <taxon>Mycobacteriaceae</taxon>
        <taxon>Mycolicibacterium</taxon>
    </lineage>
</organism>
<keyword evidence="3" id="KW-1185">Reference proteome</keyword>
<feature type="transmembrane region" description="Helical" evidence="1">
    <location>
        <begin position="206"/>
        <end position="229"/>
    </location>
</feature>
<dbReference type="AlphaFoldDB" id="A0A0D1JXQ7"/>
<feature type="transmembrane region" description="Helical" evidence="1">
    <location>
        <begin position="121"/>
        <end position="140"/>
    </location>
</feature>
<feature type="transmembrane region" description="Helical" evidence="1">
    <location>
        <begin position="146"/>
        <end position="166"/>
    </location>
</feature>
<evidence type="ECO:0000313" key="3">
    <source>
        <dbReference type="Proteomes" id="UP000032221"/>
    </source>
</evidence>
<reference evidence="2 3" key="1">
    <citation type="submission" date="2015-01" db="EMBL/GenBank/DDBJ databases">
        <title>Genome sequence of Mycobacterium llatzerense and Mycobacterium immunogenum recovered from brain abscess.</title>
        <authorList>
            <person name="Greninger A.L."/>
            <person name="Langelier C."/>
            <person name="Cunningham G."/>
            <person name="Chiu C.Y."/>
            <person name="Miller S."/>
        </authorList>
    </citation>
    <scope>NUCLEOTIDE SEQUENCE [LARGE SCALE GENOMIC DNA]</scope>
    <source>
        <strain evidence="2 3">CLUC14</strain>
    </source>
</reference>
<keyword evidence="1" id="KW-0472">Membrane</keyword>
<accession>A0A0D1JXQ7</accession>
<keyword evidence="1" id="KW-1133">Transmembrane helix</keyword>
<sequence>MTERTRWLIGSGLMFAWTFGISAWTLTRYGYGIHDWLWWLVCAVVGAAVSLTVGWISVFTTRQIVDAQRDAVAGLDQEQLDELARAWKRGPVPDDPAVLVAVLRRRDLLEHYRRRTLRMRFVVAALLGVRAFAAVLVNFTRHNYGATVLILALWVVCLLAVFWSEIREKLRRPRLMQLRAAADHDPQVSAAIADPVTPMPRPNWRWWTVAFAVIVALAYGALLGTATYFSPKERGCRVARSVVHDIYANREWFWTTNIGPTGRPLDDYQHLAQQLRDNATAAEGFPDIAPHARRIAELADRAATIVATARQQTDDVSRDALRHDQTAYAQILDAVANEEKPLAQTCWP</sequence>
<evidence type="ECO:0008006" key="4">
    <source>
        <dbReference type="Google" id="ProtNLM"/>
    </source>
</evidence>
<keyword evidence="1" id="KW-0812">Transmembrane</keyword>
<evidence type="ECO:0000313" key="2">
    <source>
        <dbReference type="EMBL" id="KIU17409.1"/>
    </source>
</evidence>
<proteinExistence type="predicted"/>
<comment type="caution">
    <text evidence="2">The sequence shown here is derived from an EMBL/GenBank/DDBJ whole genome shotgun (WGS) entry which is preliminary data.</text>
</comment>